<sequence length="228" mass="24677">MKKRVLIYLTAFFSALSLQSCVTNYVVSAPASPQSNTYKSDAKVTPIAAVDLTEPQKQYSPSKQIDAALANLEASRKKAEIEKAILHENKISSLIAEAESYLGTPYRYGGTTRSGIDCSAFVLSVFGAALGIDLPRVSSSQASQGERISRSELKVGDLVFFSHGGGRIGHVGIVHDVDESGEVRFIHAATSRGVMISALSDKYWGPRFVQARRVINDMLTESSGFVRN</sequence>
<accession>A0A7M1T0G4</accession>
<evidence type="ECO:0000256" key="3">
    <source>
        <dbReference type="ARBA" id="ARBA00022729"/>
    </source>
</evidence>
<evidence type="ECO:0000256" key="4">
    <source>
        <dbReference type="ARBA" id="ARBA00022801"/>
    </source>
</evidence>
<dbReference type="PANTHER" id="PTHR47360">
    <property type="entry name" value="MUREIN DD-ENDOPEPTIDASE MEPS/MUREIN LD-CARBOXYPEPTIDASE"/>
    <property type="match status" value="1"/>
</dbReference>
<dbReference type="Gene3D" id="3.90.1720.10">
    <property type="entry name" value="endopeptidase domain like (from Nostoc punctiforme)"/>
    <property type="match status" value="1"/>
</dbReference>
<dbReference type="Pfam" id="PF00877">
    <property type="entry name" value="NLPC_P60"/>
    <property type="match status" value="1"/>
</dbReference>
<gene>
    <name evidence="9" type="ORF">IMZ16_07270</name>
</gene>
<comment type="similarity">
    <text evidence="1">Belongs to the peptidase C40 family.</text>
</comment>
<keyword evidence="3 7" id="KW-0732">Signal</keyword>
<keyword evidence="4" id="KW-0378">Hydrolase</keyword>
<proteinExistence type="inferred from homology"/>
<evidence type="ECO:0000256" key="2">
    <source>
        <dbReference type="ARBA" id="ARBA00022670"/>
    </source>
</evidence>
<evidence type="ECO:0000313" key="10">
    <source>
        <dbReference type="Proteomes" id="UP000593605"/>
    </source>
</evidence>
<dbReference type="InterPro" id="IPR000064">
    <property type="entry name" value="NLP_P60_dom"/>
</dbReference>
<dbReference type="GO" id="GO:0008234">
    <property type="term" value="F:cysteine-type peptidase activity"/>
    <property type="evidence" value="ECO:0007669"/>
    <property type="project" value="UniProtKB-KW"/>
</dbReference>
<dbReference type="AlphaFoldDB" id="A0A7M1T0G4"/>
<keyword evidence="2" id="KW-0645">Protease</keyword>
<dbReference type="SUPFAM" id="SSF54001">
    <property type="entry name" value="Cysteine proteinases"/>
    <property type="match status" value="1"/>
</dbReference>
<dbReference type="InterPro" id="IPR038765">
    <property type="entry name" value="Papain-like_cys_pep_sf"/>
</dbReference>
<evidence type="ECO:0000256" key="7">
    <source>
        <dbReference type="SAM" id="SignalP"/>
    </source>
</evidence>
<evidence type="ECO:0000259" key="8">
    <source>
        <dbReference type="PROSITE" id="PS51935"/>
    </source>
</evidence>
<feature type="domain" description="NlpC/P60" evidence="8">
    <location>
        <begin position="88"/>
        <end position="215"/>
    </location>
</feature>
<feature type="coiled-coil region" evidence="6">
    <location>
        <begin position="62"/>
        <end position="89"/>
    </location>
</feature>
<dbReference type="RefSeq" id="WP_193439491.1">
    <property type="nucleotide sequence ID" value="NZ_CP171011.1"/>
</dbReference>
<dbReference type="EMBL" id="CP063145">
    <property type="protein sequence ID" value="QOR73330.1"/>
    <property type="molecule type" value="Genomic_DNA"/>
</dbReference>
<dbReference type="PANTHER" id="PTHR47360:SF1">
    <property type="entry name" value="ENDOPEPTIDASE NLPC-RELATED"/>
    <property type="match status" value="1"/>
</dbReference>
<evidence type="ECO:0000313" key="9">
    <source>
        <dbReference type="EMBL" id="QOR73330.1"/>
    </source>
</evidence>
<evidence type="ECO:0000256" key="5">
    <source>
        <dbReference type="ARBA" id="ARBA00022807"/>
    </source>
</evidence>
<dbReference type="PROSITE" id="PS51935">
    <property type="entry name" value="NLPC_P60"/>
    <property type="match status" value="1"/>
</dbReference>
<dbReference type="Proteomes" id="UP000593605">
    <property type="component" value="Chromosome"/>
</dbReference>
<organism evidence="9 10">
    <name type="scientific">Cruoricaptor ignavus</name>
    <dbReference type="NCBI Taxonomy" id="1118202"/>
    <lineage>
        <taxon>Bacteria</taxon>
        <taxon>Pseudomonadati</taxon>
        <taxon>Bacteroidota</taxon>
        <taxon>Flavobacteriia</taxon>
        <taxon>Flavobacteriales</taxon>
        <taxon>Weeksellaceae</taxon>
        <taxon>Cruoricaptor</taxon>
    </lineage>
</organism>
<feature type="signal peptide" evidence="7">
    <location>
        <begin position="1"/>
        <end position="20"/>
    </location>
</feature>
<keyword evidence="5" id="KW-0788">Thiol protease</keyword>
<dbReference type="GO" id="GO:0006508">
    <property type="term" value="P:proteolysis"/>
    <property type="evidence" value="ECO:0007669"/>
    <property type="project" value="UniProtKB-KW"/>
</dbReference>
<reference evidence="9 10" key="1">
    <citation type="submission" date="2020-10" db="EMBL/GenBank/DDBJ databases">
        <title>Complete genome of Cruoricapor ignavus strain M1214 isolated from the blood culture of a febrile patient.</title>
        <authorList>
            <person name="Guglielmino C.J.D."/>
        </authorList>
    </citation>
    <scope>NUCLEOTIDE SEQUENCE [LARGE SCALE GENOMIC DNA]</scope>
    <source>
        <strain evidence="9 10">M1214</strain>
    </source>
</reference>
<feature type="chain" id="PRO_5032869842" evidence="7">
    <location>
        <begin position="21"/>
        <end position="228"/>
    </location>
</feature>
<protein>
    <submittedName>
        <fullName evidence="9">C40 family peptidase</fullName>
    </submittedName>
</protein>
<name>A0A7M1T0G4_9FLAO</name>
<dbReference type="PROSITE" id="PS51257">
    <property type="entry name" value="PROKAR_LIPOPROTEIN"/>
    <property type="match status" value="1"/>
</dbReference>
<dbReference type="KEGG" id="civ:IMZ16_07270"/>
<evidence type="ECO:0000256" key="1">
    <source>
        <dbReference type="ARBA" id="ARBA00007074"/>
    </source>
</evidence>
<dbReference type="InterPro" id="IPR052062">
    <property type="entry name" value="Murein_DD/LD_carboxypeptidase"/>
</dbReference>
<evidence type="ECO:0000256" key="6">
    <source>
        <dbReference type="SAM" id="Coils"/>
    </source>
</evidence>
<keyword evidence="6" id="KW-0175">Coiled coil</keyword>